<feature type="domain" description="EF-hand" evidence="5">
    <location>
        <begin position="111"/>
        <end position="146"/>
    </location>
</feature>
<dbReference type="AlphaFoldDB" id="A0A1X4NFA3"/>
<feature type="region of interest" description="Disordered" evidence="3">
    <location>
        <begin position="95"/>
        <end position="160"/>
    </location>
</feature>
<evidence type="ECO:0000313" key="7">
    <source>
        <dbReference type="Proteomes" id="UP000193926"/>
    </source>
</evidence>
<evidence type="ECO:0000256" key="2">
    <source>
        <dbReference type="ARBA" id="ARBA00022737"/>
    </source>
</evidence>
<evidence type="ECO:0000256" key="3">
    <source>
        <dbReference type="SAM" id="MobiDB-lite"/>
    </source>
</evidence>
<dbReference type="Proteomes" id="UP000193926">
    <property type="component" value="Unassembled WGS sequence"/>
</dbReference>
<organism evidence="6 7">
    <name type="scientific">Marivita geojedonensis</name>
    <dbReference type="NCBI Taxonomy" id="1123756"/>
    <lineage>
        <taxon>Bacteria</taxon>
        <taxon>Pseudomonadati</taxon>
        <taxon>Pseudomonadota</taxon>
        <taxon>Alphaproteobacteria</taxon>
        <taxon>Rhodobacterales</taxon>
        <taxon>Roseobacteraceae</taxon>
        <taxon>Marivita</taxon>
    </lineage>
</organism>
<dbReference type="STRING" id="1123756.MGEO_18175"/>
<protein>
    <recommendedName>
        <fullName evidence="5">EF-hand domain-containing protein</fullName>
    </recommendedName>
</protein>
<keyword evidence="1" id="KW-0479">Metal-binding</keyword>
<feature type="domain" description="EF-hand" evidence="5">
    <location>
        <begin position="30"/>
        <end position="65"/>
    </location>
</feature>
<dbReference type="CDD" id="cd00051">
    <property type="entry name" value="EFh"/>
    <property type="match status" value="2"/>
</dbReference>
<evidence type="ECO:0000256" key="4">
    <source>
        <dbReference type="SAM" id="SignalP"/>
    </source>
</evidence>
<evidence type="ECO:0000259" key="5">
    <source>
        <dbReference type="PROSITE" id="PS50222"/>
    </source>
</evidence>
<accession>A0A1X4NFA3</accession>
<name>A0A1X4NFA3_9RHOB</name>
<dbReference type="PANTHER" id="PTHR10827">
    <property type="entry name" value="RETICULOCALBIN"/>
    <property type="match status" value="1"/>
</dbReference>
<dbReference type="SUPFAM" id="SSF47473">
    <property type="entry name" value="EF-hand"/>
    <property type="match status" value="1"/>
</dbReference>
<dbReference type="PROSITE" id="PS50222">
    <property type="entry name" value="EF_HAND_2"/>
    <property type="match status" value="2"/>
</dbReference>
<dbReference type="OrthoDB" id="5470953at2"/>
<proteinExistence type="predicted"/>
<dbReference type="PROSITE" id="PS00018">
    <property type="entry name" value="EF_HAND_1"/>
    <property type="match status" value="2"/>
</dbReference>
<gene>
    <name evidence="6" type="ORF">MGEO_18175</name>
</gene>
<dbReference type="InterPro" id="IPR002048">
    <property type="entry name" value="EF_hand_dom"/>
</dbReference>
<evidence type="ECO:0000313" key="6">
    <source>
        <dbReference type="EMBL" id="OSQ45641.1"/>
    </source>
</evidence>
<dbReference type="Pfam" id="PF13202">
    <property type="entry name" value="EF-hand_5"/>
    <property type="match status" value="2"/>
</dbReference>
<keyword evidence="7" id="KW-1185">Reference proteome</keyword>
<dbReference type="SMART" id="SM00054">
    <property type="entry name" value="EFh"/>
    <property type="match status" value="4"/>
</dbReference>
<dbReference type="RefSeq" id="WP_085641059.1">
    <property type="nucleotide sequence ID" value="NZ_JFKC01000026.1"/>
</dbReference>
<dbReference type="Pfam" id="PF13499">
    <property type="entry name" value="EF-hand_7"/>
    <property type="match status" value="1"/>
</dbReference>
<sequence>MSMNKQVSTLVIAALLATGATTTFAHENGARDERRTEMFAELDTNGDGSVSAEEFANRATPFARADADGDGFLTAEEIAAMGQERSAQRAERMIARFDTNEDGKISEEEMTSRRDPARMFERLDANDDGVVSADEFADARMGKQGGKRGGHSGSKRHGDR</sequence>
<feature type="compositionally biased region" description="Basic residues" evidence="3">
    <location>
        <begin position="145"/>
        <end position="160"/>
    </location>
</feature>
<dbReference type="EMBL" id="JFKC01000026">
    <property type="protein sequence ID" value="OSQ45641.1"/>
    <property type="molecule type" value="Genomic_DNA"/>
</dbReference>
<comment type="caution">
    <text evidence="6">The sequence shown here is derived from an EMBL/GenBank/DDBJ whole genome shotgun (WGS) entry which is preliminary data.</text>
</comment>
<feature type="compositionally biased region" description="Basic and acidic residues" evidence="3">
    <location>
        <begin position="95"/>
        <end position="125"/>
    </location>
</feature>
<keyword evidence="4" id="KW-0732">Signal</keyword>
<dbReference type="GO" id="GO:0017156">
    <property type="term" value="P:calcium-ion regulated exocytosis"/>
    <property type="evidence" value="ECO:0007669"/>
    <property type="project" value="TreeGrafter"/>
</dbReference>
<reference evidence="6 7" key="1">
    <citation type="submission" date="2014-03" db="EMBL/GenBank/DDBJ databases">
        <title>The draft genome sequence of Marivita geojedonensis KCTC 23882.</title>
        <authorList>
            <person name="Lai Q."/>
            <person name="Shao Z."/>
        </authorList>
    </citation>
    <scope>NUCLEOTIDE SEQUENCE [LARGE SCALE GENOMIC DNA]</scope>
    <source>
        <strain evidence="6 7">DPG-138</strain>
    </source>
</reference>
<dbReference type="PANTHER" id="PTHR10827:SF98">
    <property type="entry name" value="45 KDA CALCIUM-BINDING PROTEIN"/>
    <property type="match status" value="1"/>
</dbReference>
<dbReference type="GO" id="GO:0005509">
    <property type="term" value="F:calcium ion binding"/>
    <property type="evidence" value="ECO:0007669"/>
    <property type="project" value="InterPro"/>
</dbReference>
<feature type="chain" id="PRO_5013095312" description="EF-hand domain-containing protein" evidence="4">
    <location>
        <begin position="26"/>
        <end position="160"/>
    </location>
</feature>
<feature type="signal peptide" evidence="4">
    <location>
        <begin position="1"/>
        <end position="25"/>
    </location>
</feature>
<keyword evidence="2" id="KW-0677">Repeat</keyword>
<dbReference type="InterPro" id="IPR011992">
    <property type="entry name" value="EF-hand-dom_pair"/>
</dbReference>
<dbReference type="InterPro" id="IPR018247">
    <property type="entry name" value="EF_Hand_1_Ca_BS"/>
</dbReference>
<dbReference type="Gene3D" id="1.10.238.10">
    <property type="entry name" value="EF-hand"/>
    <property type="match status" value="3"/>
</dbReference>
<evidence type="ECO:0000256" key="1">
    <source>
        <dbReference type="ARBA" id="ARBA00022723"/>
    </source>
</evidence>